<accession>A0A1P8MTV8</accession>
<evidence type="ECO:0000313" key="2">
    <source>
        <dbReference type="EMBL" id="APX11484.1"/>
    </source>
</evidence>
<dbReference type="RefSeq" id="WP_076627346.1">
    <property type="nucleotide sequence ID" value="NZ_CP019312.1"/>
</dbReference>
<protein>
    <submittedName>
        <fullName evidence="2">Nodulation protein NodN</fullName>
    </submittedName>
</protein>
<feature type="domain" description="MaoC-like" evidence="1">
    <location>
        <begin position="11"/>
        <end position="120"/>
    </location>
</feature>
<dbReference type="KEGG" id="tom:BWR18_07155"/>
<dbReference type="Pfam" id="PF01575">
    <property type="entry name" value="MaoC_dehydratas"/>
    <property type="match status" value="1"/>
</dbReference>
<evidence type="ECO:0000259" key="1">
    <source>
        <dbReference type="Pfam" id="PF01575"/>
    </source>
</evidence>
<dbReference type="STRING" id="299262.BWR18_07155"/>
<dbReference type="PANTHER" id="PTHR42993:SF1">
    <property type="entry name" value="MAOC-LIKE DEHYDRATASE DOMAIN-CONTAINING PROTEIN"/>
    <property type="match status" value="1"/>
</dbReference>
<dbReference type="AlphaFoldDB" id="A0A1P8MTV8"/>
<organism evidence="2 3">
    <name type="scientific">Tateyamaria omphalii</name>
    <dbReference type="NCBI Taxonomy" id="299262"/>
    <lineage>
        <taxon>Bacteria</taxon>
        <taxon>Pseudomonadati</taxon>
        <taxon>Pseudomonadota</taxon>
        <taxon>Alphaproteobacteria</taxon>
        <taxon>Rhodobacterales</taxon>
        <taxon>Roseobacteraceae</taxon>
        <taxon>Tateyamaria</taxon>
    </lineage>
</organism>
<dbReference type="InterPro" id="IPR029069">
    <property type="entry name" value="HotDog_dom_sf"/>
</dbReference>
<gene>
    <name evidence="2" type="ORF">BWR18_07155</name>
</gene>
<dbReference type="CDD" id="cd03450">
    <property type="entry name" value="NodN"/>
    <property type="match status" value="1"/>
</dbReference>
<reference evidence="2 3" key="1">
    <citation type="submission" date="2017-01" db="EMBL/GenBank/DDBJ databases">
        <title>Complete genome of Tateyamaria omphalii DOK1-4 isolated from seawater in Dokdo.</title>
        <authorList>
            <person name="Kim J.H."/>
            <person name="Chi W.-J."/>
        </authorList>
    </citation>
    <scope>NUCLEOTIDE SEQUENCE [LARGE SCALE GENOMIC DNA]</scope>
    <source>
        <strain evidence="2 3">DOK1-4</strain>
    </source>
</reference>
<dbReference type="OrthoDB" id="9801735at2"/>
<evidence type="ECO:0000313" key="3">
    <source>
        <dbReference type="Proteomes" id="UP000186336"/>
    </source>
</evidence>
<dbReference type="PANTHER" id="PTHR42993">
    <property type="entry name" value="MAOC-LIKE DEHYDRATASE DOMAIN-CONTAINING PROTEIN"/>
    <property type="match status" value="1"/>
</dbReference>
<proteinExistence type="predicted"/>
<dbReference type="InterPro" id="IPR002539">
    <property type="entry name" value="MaoC-like_dom"/>
</dbReference>
<name>A0A1P8MTV8_9RHOB</name>
<dbReference type="InterPro" id="IPR039375">
    <property type="entry name" value="NodN-like"/>
</dbReference>
<keyword evidence="3" id="KW-1185">Reference proteome</keyword>
<dbReference type="EMBL" id="CP019312">
    <property type="protein sequence ID" value="APX11484.1"/>
    <property type="molecule type" value="Genomic_DNA"/>
</dbReference>
<dbReference type="SUPFAM" id="SSF54637">
    <property type="entry name" value="Thioesterase/thiol ester dehydrase-isomerase"/>
    <property type="match status" value="1"/>
</dbReference>
<sequence length="163" mass="18004">MSIDQALETLQAQIGTEVGVSNWITVDQPMIDRFADVTHDDQWIHTDPARAAQTDLGGTIAHGFLTLSLASRFAYDCFPLLPGQSMGINYGFNRLRFLTPVRPEQRLRGRFTLRDVTKRNGSELLRTFNLTIEIDGAGSPALVAEWLGLAVFAQSPQATSGQR</sequence>
<dbReference type="Gene3D" id="3.10.129.10">
    <property type="entry name" value="Hotdog Thioesterase"/>
    <property type="match status" value="1"/>
</dbReference>
<dbReference type="Proteomes" id="UP000186336">
    <property type="component" value="Chromosome"/>
</dbReference>